<keyword evidence="3" id="KW-1185">Reference proteome</keyword>
<evidence type="ECO:0000313" key="3">
    <source>
        <dbReference type="Proteomes" id="UP000183685"/>
    </source>
</evidence>
<accession>A0A1G6YH04</accession>
<dbReference type="AlphaFoldDB" id="A0A1G6YH04"/>
<keyword evidence="1" id="KW-0732">Signal</keyword>
<organism evidence="2 3">
    <name type="scientific">Kordiimonas lacus</name>
    <dbReference type="NCBI Taxonomy" id="637679"/>
    <lineage>
        <taxon>Bacteria</taxon>
        <taxon>Pseudomonadati</taxon>
        <taxon>Pseudomonadota</taxon>
        <taxon>Alphaproteobacteria</taxon>
        <taxon>Kordiimonadales</taxon>
        <taxon>Kordiimonadaceae</taxon>
        <taxon>Kordiimonas</taxon>
    </lineage>
</organism>
<dbReference type="EMBL" id="FNAK01000003">
    <property type="protein sequence ID" value="SDD88826.1"/>
    <property type="molecule type" value="Genomic_DNA"/>
</dbReference>
<proteinExistence type="predicted"/>
<feature type="chain" id="PRO_5010201390" evidence="1">
    <location>
        <begin position="34"/>
        <end position="272"/>
    </location>
</feature>
<dbReference type="SUPFAM" id="SSF53850">
    <property type="entry name" value="Periplasmic binding protein-like II"/>
    <property type="match status" value="1"/>
</dbReference>
<protein>
    <submittedName>
        <fullName evidence="2">ABC-type amino acid transport substrate-binding protein</fullName>
    </submittedName>
</protein>
<gene>
    <name evidence="2" type="ORF">SAMN04488071_1597</name>
</gene>
<sequence>MHKHIRRIRRGLHLAACSLAAMLCIAGIPQAEAEPTEFPPSKVYATAWGLTLSTDGGGFYNDLGRYILLGLNIGYDIEPYRRAMRRFYEEQSSCIYPKSILGLIRTKDIDNSVGFIQSIPIQKTFVAVFTPPGSPAVRGPQELAGKRVAYAMGAKVPEYLGADGAFFIAVANEVDKARMLLTGRVDVMVGNLPDAGLVYSHLGSALPPYDPSYRPFPAASSRVVCHDTPGNRAFMDQLNRRLRSLHSSGDLKRFYEGYGLNASLYLEQLDQD</sequence>
<dbReference type="STRING" id="637679.GCA_001550055_01278"/>
<name>A0A1G6YH04_9PROT</name>
<feature type="signal peptide" evidence="1">
    <location>
        <begin position="1"/>
        <end position="33"/>
    </location>
</feature>
<evidence type="ECO:0000313" key="2">
    <source>
        <dbReference type="EMBL" id="SDD88826.1"/>
    </source>
</evidence>
<dbReference type="Proteomes" id="UP000183685">
    <property type="component" value="Unassembled WGS sequence"/>
</dbReference>
<reference evidence="2 3" key="1">
    <citation type="submission" date="2016-10" db="EMBL/GenBank/DDBJ databases">
        <authorList>
            <person name="de Groot N.N."/>
        </authorList>
    </citation>
    <scope>NUCLEOTIDE SEQUENCE [LARGE SCALE GENOMIC DNA]</scope>
    <source>
        <strain evidence="2 3">CGMCC 1.9109</strain>
    </source>
</reference>
<dbReference type="Gene3D" id="3.40.190.10">
    <property type="entry name" value="Periplasmic binding protein-like II"/>
    <property type="match status" value="2"/>
</dbReference>
<dbReference type="RefSeq" id="WP_082714466.1">
    <property type="nucleotide sequence ID" value="NZ_DAIOMO010000002.1"/>
</dbReference>
<evidence type="ECO:0000256" key="1">
    <source>
        <dbReference type="SAM" id="SignalP"/>
    </source>
</evidence>
<dbReference type="OrthoDB" id="7677491at2"/>